<organism evidence="2 3">
    <name type="scientific">Ruthenibacterium lactatiformans</name>
    <dbReference type="NCBI Taxonomy" id="1550024"/>
    <lineage>
        <taxon>Bacteria</taxon>
        <taxon>Bacillati</taxon>
        <taxon>Bacillota</taxon>
        <taxon>Clostridia</taxon>
        <taxon>Eubacteriales</taxon>
        <taxon>Oscillospiraceae</taxon>
        <taxon>Ruthenibacterium</taxon>
    </lineage>
</organism>
<dbReference type="Proteomes" id="UP000032483">
    <property type="component" value="Unassembled WGS sequence"/>
</dbReference>
<feature type="region of interest" description="Disordered" evidence="1">
    <location>
        <begin position="276"/>
        <end position="304"/>
    </location>
</feature>
<name>A0A0D8IUH9_9FIRM</name>
<evidence type="ECO:0000256" key="1">
    <source>
        <dbReference type="SAM" id="MobiDB-lite"/>
    </source>
</evidence>
<keyword evidence="3" id="KW-1185">Reference proteome</keyword>
<proteinExistence type="predicted"/>
<feature type="non-terminal residue" evidence="2">
    <location>
        <position position="526"/>
    </location>
</feature>
<dbReference type="EMBL" id="JXXK01000081">
    <property type="protein sequence ID" value="KJF38149.1"/>
    <property type="molecule type" value="Genomic_DNA"/>
</dbReference>
<dbReference type="PATRIC" id="fig|1550024.3.peg.4548"/>
<sequence>MAQRGGGGGGFSPGAGAGRGDAPAPGTGVGGGFAGGGGGLWAGDEHAEQSWGDKALRWLDDNLFRPAGYLAEKYAGGAGKQAETLWNGMVTWGRAGAAGELQQDQLAAQQFAFLGGPWETHAQETEKANTAVTQALPQAAQGLRGDAMRDYAEGIDGRYGDPDGLLGWLGERADSAGQGLLSGAARILGVPGAGTAMDFLSTMENAAQQARENGAGEDEAFLYGLGEVVKRIGGQQLEEYFRSKAGELFTRGEVQAMSPREISENYDAIRESMSLWDKDGRLPEDEQGQPDAPTRPDEQMQPNAPELENAGETVYDEIDESLLAPGYENWTDLNRFMQTVLENPELSVEQRVQYIQQAYERTKDKTDILVPRSAADIKEILENGKIEFDWPDELGFNPGYTAIGEGTALPAQMDRYGHAGGNNFCSIPEAGAYTFLQRALPYLENSAAYHAWSFNGDTYLAKIEAVRQQDWNGLNGLLASEGLAPVGEAECEELVEAYENYLRKLREKIGTDFSAPYGVTGTVAAV</sequence>
<comment type="caution">
    <text evidence="2">The sequence shown here is derived from an EMBL/GenBank/DDBJ whole genome shotgun (WGS) entry which is preliminary data.</text>
</comment>
<protein>
    <submittedName>
        <fullName evidence="2">Uncharacterized protein</fullName>
    </submittedName>
</protein>
<reference evidence="2" key="1">
    <citation type="submission" date="2015-02" db="EMBL/GenBank/DDBJ databases">
        <title>A novel member of the family Ruminococcaceae isolated from human feces.</title>
        <authorList>
            <person name="Shkoporov A.N."/>
            <person name="Chaplin A.V."/>
            <person name="Motuzova O.V."/>
            <person name="Kafarskaia L.I."/>
            <person name="Khokhlova E.V."/>
            <person name="Efimov B.A."/>
        </authorList>
    </citation>
    <scope>NUCLEOTIDE SEQUENCE [LARGE SCALE GENOMIC DNA]</scope>
    <source>
        <strain evidence="2">585-1</strain>
    </source>
</reference>
<accession>A0A0D8IUH9</accession>
<feature type="compositionally biased region" description="Gly residues" evidence="1">
    <location>
        <begin position="1"/>
        <end position="19"/>
    </location>
</feature>
<evidence type="ECO:0000313" key="2">
    <source>
        <dbReference type="EMBL" id="KJF38149.1"/>
    </source>
</evidence>
<gene>
    <name evidence="2" type="ORF">TQ39_19795</name>
</gene>
<evidence type="ECO:0000313" key="3">
    <source>
        <dbReference type="Proteomes" id="UP000032483"/>
    </source>
</evidence>
<feature type="region of interest" description="Disordered" evidence="1">
    <location>
        <begin position="1"/>
        <end position="35"/>
    </location>
</feature>
<dbReference type="AlphaFoldDB" id="A0A0D8IUH9"/>